<dbReference type="AlphaFoldDB" id="A0A5J4NA00"/>
<evidence type="ECO:0000313" key="2">
    <source>
        <dbReference type="Proteomes" id="UP000324629"/>
    </source>
</evidence>
<accession>A0A5J4NA00</accession>
<name>A0A5J4NA00_9TREM</name>
<protein>
    <submittedName>
        <fullName evidence="1">Uncharacterized protein</fullName>
    </submittedName>
</protein>
<comment type="caution">
    <text evidence="1">The sequence shown here is derived from an EMBL/GenBank/DDBJ whole genome shotgun (WGS) entry which is preliminary data.</text>
</comment>
<organism evidence="1 2">
    <name type="scientific">Paragonimus westermani</name>
    <dbReference type="NCBI Taxonomy" id="34504"/>
    <lineage>
        <taxon>Eukaryota</taxon>
        <taxon>Metazoa</taxon>
        <taxon>Spiralia</taxon>
        <taxon>Lophotrochozoa</taxon>
        <taxon>Platyhelminthes</taxon>
        <taxon>Trematoda</taxon>
        <taxon>Digenea</taxon>
        <taxon>Plagiorchiida</taxon>
        <taxon>Troglotremata</taxon>
        <taxon>Troglotrematidae</taxon>
        <taxon>Paragonimus</taxon>
    </lineage>
</organism>
<keyword evidence="2" id="KW-1185">Reference proteome</keyword>
<feature type="non-terminal residue" evidence="1">
    <location>
        <position position="246"/>
    </location>
</feature>
<dbReference type="EMBL" id="QNGE01005372">
    <property type="protein sequence ID" value="KAA3672088.1"/>
    <property type="molecule type" value="Genomic_DNA"/>
</dbReference>
<evidence type="ECO:0000313" key="1">
    <source>
        <dbReference type="EMBL" id="KAA3672088.1"/>
    </source>
</evidence>
<reference evidence="1 2" key="1">
    <citation type="journal article" date="2019" name="Gigascience">
        <title>Whole-genome sequence of the oriental lung fluke Paragonimus westermani.</title>
        <authorList>
            <person name="Oey H."/>
            <person name="Zakrzewski M."/>
            <person name="Narain K."/>
            <person name="Devi K.R."/>
            <person name="Agatsuma T."/>
            <person name="Nawaratna S."/>
            <person name="Gobert G.N."/>
            <person name="Jones M.K."/>
            <person name="Ragan M.A."/>
            <person name="McManus D.P."/>
            <person name="Krause L."/>
        </authorList>
    </citation>
    <scope>NUCLEOTIDE SEQUENCE [LARGE SCALE GENOMIC DNA]</scope>
    <source>
        <strain evidence="1 2">IND2009</strain>
    </source>
</reference>
<proteinExistence type="predicted"/>
<sequence length="246" mass="26344">MTLVHAFPMEATTVDARVVGMDDAMDGLFDSVGLLDGFELANLDLPVSNMDVYRESSDSDSGISISGDNLLLDGAHVAEPFISTASSDDSSANLDCVLTDVMCDMIPSSVANPSVCSPEQPRFTPHFNVNKAPIPQNPVCIVKITSDDPIIGRKVNVKIPEQLAGQSLKRVFSPSSVVFPNGVAAARAPCVKILKRPSGGACVNLPIYNEELEDLPSTCDTSSHSLLMVYFCEVIHFHLVSHLIVL</sequence>
<gene>
    <name evidence="1" type="ORF">DEA37_0003808</name>
</gene>
<dbReference type="Proteomes" id="UP000324629">
    <property type="component" value="Unassembled WGS sequence"/>
</dbReference>